<comment type="caution">
    <text evidence="4">Lacks conserved residue(s) required for the propagation of feature annotation.</text>
</comment>
<evidence type="ECO:0000259" key="5">
    <source>
        <dbReference type="Pfam" id="PF01979"/>
    </source>
</evidence>
<gene>
    <name evidence="4" type="primary">mtaD</name>
    <name evidence="6" type="ORF">ENV54_06230</name>
</gene>
<dbReference type="GO" id="GO:0046872">
    <property type="term" value="F:metal ion binding"/>
    <property type="evidence" value="ECO:0007669"/>
    <property type="project" value="UniProtKB-KW"/>
</dbReference>
<evidence type="ECO:0000313" key="6">
    <source>
        <dbReference type="EMBL" id="HGH60878.1"/>
    </source>
</evidence>
<evidence type="ECO:0000256" key="1">
    <source>
        <dbReference type="ARBA" id="ARBA00022723"/>
    </source>
</evidence>
<evidence type="ECO:0000256" key="4">
    <source>
        <dbReference type="HAMAP-Rule" id="MF_01281"/>
    </source>
</evidence>
<organism evidence="6">
    <name type="scientific">Desulfomonile tiedjei</name>
    <dbReference type="NCBI Taxonomy" id="2358"/>
    <lineage>
        <taxon>Bacteria</taxon>
        <taxon>Pseudomonadati</taxon>
        <taxon>Thermodesulfobacteriota</taxon>
        <taxon>Desulfomonilia</taxon>
        <taxon>Desulfomonilales</taxon>
        <taxon>Desulfomonilaceae</taxon>
        <taxon>Desulfomonile</taxon>
    </lineage>
</organism>
<feature type="binding site" evidence="4">
    <location>
        <position position="75"/>
    </location>
    <ligand>
        <name>Zn(2+)</name>
        <dbReference type="ChEBI" id="CHEBI:29105"/>
    </ligand>
</feature>
<dbReference type="AlphaFoldDB" id="A0A7C4ARJ6"/>
<accession>A0A7C4ARJ6</accession>
<keyword evidence="3 4" id="KW-0862">Zinc</keyword>
<comment type="function">
    <text evidence="4">Catalyzes the deamination of 5-methylthioadenosine and S-adenosyl-L-homocysteine into 5-methylthioinosine and S-inosyl-L-homocysteine, respectively. Is also able to deaminate adenosine.</text>
</comment>
<feature type="binding site" evidence="4">
    <location>
        <position position="310"/>
    </location>
    <ligand>
        <name>Zn(2+)</name>
        <dbReference type="ChEBI" id="CHEBI:29105"/>
    </ligand>
</feature>
<dbReference type="EC" id="3.5.4.31" evidence="4"/>
<feature type="domain" description="Amidohydrolase-related" evidence="5">
    <location>
        <begin position="65"/>
        <end position="414"/>
    </location>
</feature>
<dbReference type="CDD" id="cd01298">
    <property type="entry name" value="ATZ_TRZ_like"/>
    <property type="match status" value="1"/>
</dbReference>
<comment type="similarity">
    <text evidence="4">Belongs to the metallo-dependent hydrolases superfamily. MTA/SAH deaminase family.</text>
</comment>
<feature type="binding site" evidence="4">
    <location>
        <position position="73"/>
    </location>
    <ligand>
        <name>Zn(2+)</name>
        <dbReference type="ChEBI" id="CHEBI:29105"/>
    </ligand>
</feature>
<keyword evidence="2 4" id="KW-0378">Hydrolase</keyword>
<dbReference type="PANTHER" id="PTHR43794">
    <property type="entry name" value="AMINOHYDROLASE SSNA-RELATED"/>
    <property type="match status" value="1"/>
</dbReference>
<dbReference type="InterPro" id="IPR050287">
    <property type="entry name" value="MTA/SAH_deaminase"/>
</dbReference>
<comment type="catalytic activity">
    <reaction evidence="4">
        <text>S-methyl-5'-thioadenosine + H2O + H(+) = S-methyl-5'-thioinosine + NH4(+)</text>
        <dbReference type="Rhea" id="RHEA:25025"/>
        <dbReference type="ChEBI" id="CHEBI:15377"/>
        <dbReference type="ChEBI" id="CHEBI:15378"/>
        <dbReference type="ChEBI" id="CHEBI:17509"/>
        <dbReference type="ChEBI" id="CHEBI:28938"/>
        <dbReference type="ChEBI" id="CHEBI:48595"/>
        <dbReference type="EC" id="3.5.4.31"/>
    </reaction>
</comment>
<proteinExistence type="inferred from homology"/>
<dbReference type="InterPro" id="IPR011059">
    <property type="entry name" value="Metal-dep_hydrolase_composite"/>
</dbReference>
<feature type="binding site" evidence="4">
    <location>
        <position position="102"/>
    </location>
    <ligand>
        <name>substrate</name>
    </ligand>
</feature>
<dbReference type="GO" id="GO:0090614">
    <property type="term" value="F:5'-methylthioadenosine deaminase activity"/>
    <property type="evidence" value="ECO:0007669"/>
    <property type="project" value="UniProtKB-UniRule"/>
</dbReference>
<dbReference type="InterPro" id="IPR023512">
    <property type="entry name" value="Deaminase_MtaD/DadD"/>
</dbReference>
<name>A0A7C4ARJ6_9BACT</name>
<evidence type="ECO:0000256" key="2">
    <source>
        <dbReference type="ARBA" id="ARBA00022801"/>
    </source>
</evidence>
<dbReference type="FunFam" id="3.20.20.140:FF:000014">
    <property type="entry name" value="5-methylthioadenosine/S-adenosylhomocysteine deaminase"/>
    <property type="match status" value="1"/>
</dbReference>
<comment type="cofactor">
    <cofactor evidence="4">
        <name>Zn(2+)</name>
        <dbReference type="ChEBI" id="CHEBI:29105"/>
    </cofactor>
    <text evidence="4">Binds 1 zinc ion per subunit.</text>
</comment>
<dbReference type="EC" id="3.5.4.28" evidence="4"/>
<dbReference type="Pfam" id="PF01979">
    <property type="entry name" value="Amidohydro_1"/>
    <property type="match status" value="1"/>
</dbReference>
<feature type="binding site" evidence="4">
    <location>
        <position position="310"/>
    </location>
    <ligand>
        <name>substrate</name>
    </ligand>
</feature>
<comment type="caution">
    <text evidence="6">The sequence shown here is derived from an EMBL/GenBank/DDBJ whole genome shotgun (WGS) entry which is preliminary data.</text>
</comment>
<feature type="binding site" evidence="4">
    <location>
        <position position="195"/>
    </location>
    <ligand>
        <name>substrate</name>
    </ligand>
</feature>
<dbReference type="InterPro" id="IPR032466">
    <property type="entry name" value="Metal_Hydrolase"/>
</dbReference>
<sequence>MAMNSSQDAADIILHSGHILSNPDVGEVMPHGMTIIKDHALIEVNVPWDPGIRANKVIDCTNCLIMPGMVNCHTHCGMGLLRGLADDMPLDTWLHRFIFPVENQWVKPEFVYLGCLVSMAEMVLNGITTCADGYYFMESAARAAITIGMRAVVAQGILDVPTPDVQDPARCLDRAMEFLERCTRHELIRPALFCHSPYLCSPATLTAAAETAKNHSLLLFCHVAETEDEVRSIRARYNASPVAHLLNLGILGENFVAVHCTHVDPAEMDMIAETQTKVVHCPESNMKLASGAAPIVQMLHRDICVGLGTDSAASNNDLDMMAEMRTAALLAKLVASDPAALDAPTVVRMATIQGARVLGMSDMVGSLEPGKRADVAVIDMTGMHLTPLYDTISHLVYCGRGSDVRDVIIDGQLVVRNREIQTVDQEEIKGRARETSREIKAGL</sequence>
<dbReference type="GO" id="GO:0050270">
    <property type="term" value="F:S-adenosylhomocysteine deaminase activity"/>
    <property type="evidence" value="ECO:0007669"/>
    <property type="project" value="UniProtKB-UniRule"/>
</dbReference>
<protein>
    <recommendedName>
        <fullName evidence="4">5-methylthioadenosine/S-adenosylhomocysteine deaminase</fullName>
        <shortName evidence="4">MTA/SAH deaminase</shortName>
        <ecNumber evidence="4">3.5.4.28</ecNumber>
        <ecNumber evidence="4">3.5.4.31</ecNumber>
    </recommendedName>
</protein>
<dbReference type="Gene3D" id="3.20.20.140">
    <property type="entry name" value="Metal-dependent hydrolases"/>
    <property type="match status" value="1"/>
</dbReference>
<feature type="binding site" evidence="4">
    <location>
        <position position="225"/>
    </location>
    <ligand>
        <name>substrate</name>
    </ligand>
</feature>
<dbReference type="HAMAP" id="MF_01281">
    <property type="entry name" value="MTA_SAH_deamin"/>
    <property type="match status" value="1"/>
</dbReference>
<feature type="binding site" evidence="4">
    <location>
        <position position="222"/>
    </location>
    <ligand>
        <name>Zn(2+)</name>
        <dbReference type="ChEBI" id="CHEBI:29105"/>
    </ligand>
</feature>
<dbReference type="Gene3D" id="2.30.40.10">
    <property type="entry name" value="Urease, subunit C, domain 1"/>
    <property type="match status" value="1"/>
</dbReference>
<comment type="catalytic activity">
    <reaction evidence="4">
        <text>S-adenosyl-L-homocysteine + H2O + H(+) = S-inosyl-L-homocysteine + NH4(+)</text>
        <dbReference type="Rhea" id="RHEA:20716"/>
        <dbReference type="ChEBI" id="CHEBI:15377"/>
        <dbReference type="ChEBI" id="CHEBI:15378"/>
        <dbReference type="ChEBI" id="CHEBI:28938"/>
        <dbReference type="ChEBI" id="CHEBI:57856"/>
        <dbReference type="ChEBI" id="CHEBI:57985"/>
        <dbReference type="EC" id="3.5.4.28"/>
    </reaction>
</comment>
<dbReference type="SUPFAM" id="SSF51556">
    <property type="entry name" value="Metallo-dependent hydrolases"/>
    <property type="match status" value="1"/>
</dbReference>
<dbReference type="SUPFAM" id="SSF51338">
    <property type="entry name" value="Composite domain of metallo-dependent hydrolases"/>
    <property type="match status" value="1"/>
</dbReference>
<dbReference type="PANTHER" id="PTHR43794:SF11">
    <property type="entry name" value="AMIDOHYDROLASE-RELATED DOMAIN-CONTAINING PROTEIN"/>
    <property type="match status" value="1"/>
</dbReference>
<keyword evidence="1 4" id="KW-0479">Metal-binding</keyword>
<evidence type="ECO:0000256" key="3">
    <source>
        <dbReference type="ARBA" id="ARBA00022833"/>
    </source>
</evidence>
<reference evidence="6" key="1">
    <citation type="journal article" date="2020" name="mSystems">
        <title>Genome- and Community-Level Interaction Insights into Carbon Utilization and Element Cycling Functions of Hydrothermarchaeota in Hydrothermal Sediment.</title>
        <authorList>
            <person name="Zhou Z."/>
            <person name="Liu Y."/>
            <person name="Xu W."/>
            <person name="Pan J."/>
            <person name="Luo Z.H."/>
            <person name="Li M."/>
        </authorList>
    </citation>
    <scope>NUCLEOTIDE SEQUENCE [LARGE SCALE GENOMIC DNA]</scope>
    <source>
        <strain evidence="6">SpSt-769</strain>
    </source>
</reference>
<dbReference type="EMBL" id="DTGT01000191">
    <property type="protein sequence ID" value="HGH60878.1"/>
    <property type="molecule type" value="Genomic_DNA"/>
</dbReference>
<dbReference type="InterPro" id="IPR006680">
    <property type="entry name" value="Amidohydro-rel"/>
</dbReference>